<gene>
    <name evidence="1" type="ORF">JOE69_000821</name>
</gene>
<sequence>MRWEGFFRDLDGQMSASQQLGFESEITDLARAESAGIEFADRIRGSSGSSVTVQLTSRLRFDGVLSRVGEAWFLLETEVRSVLIRSAEVLTVQGLSGSASRPSSALRHGFGSAVRLLARDREFVTVHLAGLDAAPATISGTIDQVGRDYCEITVVRDGEARRVGNVAGRRMVPFAAIAALSSATREPR</sequence>
<evidence type="ECO:0000313" key="1">
    <source>
        <dbReference type="EMBL" id="MDR6268583.1"/>
    </source>
</evidence>
<evidence type="ECO:0000313" key="2">
    <source>
        <dbReference type="Proteomes" id="UP001185069"/>
    </source>
</evidence>
<comment type="caution">
    <text evidence="1">The sequence shown here is derived from an EMBL/GenBank/DDBJ whole genome shotgun (WGS) entry which is preliminary data.</text>
</comment>
<keyword evidence="2" id="KW-1185">Reference proteome</keyword>
<proteinExistence type="predicted"/>
<reference evidence="1 2" key="1">
    <citation type="submission" date="2023-07" db="EMBL/GenBank/DDBJ databases">
        <title>Sequencing the genomes of 1000 actinobacteria strains.</title>
        <authorList>
            <person name="Klenk H.-P."/>
        </authorList>
    </citation>
    <scope>NUCLEOTIDE SEQUENCE [LARGE SCALE GENOMIC DNA]</scope>
    <source>
        <strain evidence="1 2">DSM 14555</strain>
    </source>
</reference>
<organism evidence="1 2">
    <name type="scientific">Arthrobacter russicus</name>
    <dbReference type="NCBI Taxonomy" id="172040"/>
    <lineage>
        <taxon>Bacteria</taxon>
        <taxon>Bacillati</taxon>
        <taxon>Actinomycetota</taxon>
        <taxon>Actinomycetes</taxon>
        <taxon>Micrococcales</taxon>
        <taxon>Micrococcaceae</taxon>
        <taxon>Arthrobacter</taxon>
    </lineage>
</organism>
<name>A0ABU1J834_9MICC</name>
<protein>
    <submittedName>
        <fullName evidence="1">Uncharacterized protein</fullName>
    </submittedName>
</protein>
<accession>A0ABU1J834</accession>
<dbReference type="RefSeq" id="WP_309796315.1">
    <property type="nucleotide sequence ID" value="NZ_BAAAHY010000006.1"/>
</dbReference>
<dbReference type="Proteomes" id="UP001185069">
    <property type="component" value="Unassembled WGS sequence"/>
</dbReference>
<dbReference type="EMBL" id="JAVDQF010000001">
    <property type="protein sequence ID" value="MDR6268583.1"/>
    <property type="molecule type" value="Genomic_DNA"/>
</dbReference>